<sequence>MASKSDNLHLTDNSGQIITNNKELRIVMVGKTGSGKSAAGNTILGRKEFESKCTSQSVTVDCFKHECLIDGQQIAVIDTPDLFDNRYDETKTVKDVSQCVRLAAPGPHVFLVVICLGRFTAEEKQTVQKIQEIFGQDADRYSMVLFTRGDYLDETIETFLDDNTDLQELVARCNNQYHVFNNKEKKDRSQVNELLQKIRSVVQRNGGSHYTNEMFQEAEREIQEEKQRILKEKEEKIRKQREELERELLKEYEKNMRKMKEQLMAERERERKEREEERRRVKQEMEMQRQREEQRVRKEREEEIMRRRRKQEMERQREMVEKEGERQREREERKRNMASKSDNPKLTNNSGQIITNNKELRIVMVGKTGTGKSASGNTILGRKEFESMCASQSVTVDCFKHECVIDGQQIAVIDTPGLFDNRFEDIKTVKDVSQCIRLAAPGPHVFLVVISVGRFTAEEKQTVQKIQEIFGQDADRYSMVLFTRGDDLEEMTIEKFFKGNHDLQELVARCNNQYHVFNNKLKDRSQVNELLQKIRNVVQRNGGSHYTNEMFQKAEREIQEQKQRILKAEEEKIRKEREELERELQVEHEKNLKKMHEQLEAERERERKEREEERRRMKQEMEEQRQREKEEREAERIRVHNKIERQRKEMEDERRREMERIEAERQREREKSERERKEREEQRLKEIKENEERRKRERAEREKEIKNQMDEMKREHEKMLKQKEEALKSKQEREVDDDGCCIL</sequence>
<dbReference type="Proteomes" id="UP000472265">
    <property type="component" value="Chromosome 10"/>
</dbReference>
<keyword evidence="3" id="KW-0342">GTP-binding</keyword>
<dbReference type="FunFam" id="3.40.50.300:FF:000366">
    <property type="entry name" value="GTPase, IMAP family member 2"/>
    <property type="match status" value="2"/>
</dbReference>
<feature type="domain" description="AIG1-type G" evidence="5">
    <location>
        <begin position="357"/>
        <end position="555"/>
    </location>
</feature>
<keyword evidence="7" id="KW-1185">Reference proteome</keyword>
<dbReference type="InterPro" id="IPR027417">
    <property type="entry name" value="P-loop_NTPase"/>
</dbReference>
<reference evidence="6" key="1">
    <citation type="submission" date="2021-04" db="EMBL/GenBank/DDBJ databases">
        <authorList>
            <consortium name="Wellcome Sanger Institute Data Sharing"/>
        </authorList>
    </citation>
    <scope>NUCLEOTIDE SEQUENCE [LARGE SCALE GENOMIC DNA]</scope>
</reference>
<dbReference type="Pfam" id="PF04548">
    <property type="entry name" value="AIG1"/>
    <property type="match status" value="2"/>
</dbReference>
<name>A0A671XDU2_SPAAU</name>
<accession>A0A671XDU2</accession>
<feature type="compositionally biased region" description="Acidic residues" evidence="4">
    <location>
        <begin position="734"/>
        <end position="743"/>
    </location>
</feature>
<dbReference type="CDD" id="cd01852">
    <property type="entry name" value="AIG1"/>
    <property type="match status" value="2"/>
</dbReference>
<comment type="similarity">
    <text evidence="1">Belongs to the TRAFAC class TrmE-Era-EngA-EngB-Septin-like GTPase superfamily. AIG1/Toc34/Toc159-like paraseptin GTPase family. IAN subfamily.</text>
</comment>
<reference evidence="6" key="3">
    <citation type="submission" date="2025-09" db="UniProtKB">
        <authorList>
            <consortium name="Ensembl"/>
        </authorList>
    </citation>
    <scope>IDENTIFICATION</scope>
</reference>
<feature type="compositionally biased region" description="Basic and acidic residues" evidence="4">
    <location>
        <begin position="263"/>
        <end position="335"/>
    </location>
</feature>
<keyword evidence="2" id="KW-0547">Nucleotide-binding</keyword>
<reference evidence="6" key="2">
    <citation type="submission" date="2025-08" db="UniProtKB">
        <authorList>
            <consortium name="Ensembl"/>
        </authorList>
    </citation>
    <scope>IDENTIFICATION</scope>
</reference>
<dbReference type="Ensembl" id="ENSSAUT00010051855.1">
    <property type="protein sequence ID" value="ENSSAUP00010049284.1"/>
    <property type="gene ID" value="ENSSAUG00010020577.1"/>
</dbReference>
<evidence type="ECO:0000256" key="2">
    <source>
        <dbReference type="ARBA" id="ARBA00022741"/>
    </source>
</evidence>
<dbReference type="PROSITE" id="PS51720">
    <property type="entry name" value="G_AIG1"/>
    <property type="match status" value="2"/>
</dbReference>
<evidence type="ECO:0000313" key="6">
    <source>
        <dbReference type="Ensembl" id="ENSSAUP00010049284.1"/>
    </source>
</evidence>
<dbReference type="GO" id="GO:0005525">
    <property type="term" value="F:GTP binding"/>
    <property type="evidence" value="ECO:0007669"/>
    <property type="project" value="UniProtKB-KW"/>
</dbReference>
<dbReference type="Gene3D" id="3.40.50.300">
    <property type="entry name" value="P-loop containing nucleotide triphosphate hydrolases"/>
    <property type="match status" value="2"/>
</dbReference>
<proteinExistence type="inferred from homology"/>
<dbReference type="AlphaFoldDB" id="A0A671XDU2"/>
<dbReference type="SUPFAM" id="SSF52540">
    <property type="entry name" value="P-loop containing nucleoside triphosphate hydrolases"/>
    <property type="match status" value="2"/>
</dbReference>
<evidence type="ECO:0000256" key="1">
    <source>
        <dbReference type="ARBA" id="ARBA00008535"/>
    </source>
</evidence>
<evidence type="ECO:0000313" key="7">
    <source>
        <dbReference type="Proteomes" id="UP000472265"/>
    </source>
</evidence>
<feature type="compositionally biased region" description="Polar residues" evidence="4">
    <location>
        <begin position="338"/>
        <end position="351"/>
    </location>
</feature>
<dbReference type="PANTHER" id="PTHR10903">
    <property type="entry name" value="GTPASE, IMAP FAMILY MEMBER-RELATED"/>
    <property type="match status" value="1"/>
</dbReference>
<evidence type="ECO:0000259" key="5">
    <source>
        <dbReference type="PROSITE" id="PS51720"/>
    </source>
</evidence>
<feature type="region of interest" description="Disordered" evidence="4">
    <location>
        <begin position="263"/>
        <end position="351"/>
    </location>
</feature>
<protein>
    <submittedName>
        <fullName evidence="6">GTPase IMAP family member 4-like</fullName>
    </submittedName>
</protein>
<dbReference type="PANTHER" id="PTHR10903:SF112">
    <property type="entry name" value="SI:CH211-113E8.5"/>
    <property type="match status" value="1"/>
</dbReference>
<feature type="compositionally biased region" description="Basic and acidic residues" evidence="4">
    <location>
        <begin position="584"/>
        <end position="733"/>
    </location>
</feature>
<dbReference type="InterPro" id="IPR045058">
    <property type="entry name" value="GIMA/IAN/Toc"/>
</dbReference>
<feature type="domain" description="AIG1-type G" evidence="5">
    <location>
        <begin position="21"/>
        <end position="219"/>
    </location>
</feature>
<gene>
    <name evidence="6" type="primary">LOC115589544</name>
</gene>
<dbReference type="GeneTree" id="ENSGT01120000271858"/>
<dbReference type="InterPro" id="IPR006703">
    <property type="entry name" value="G_AIG1"/>
</dbReference>
<feature type="region of interest" description="Disordered" evidence="4">
    <location>
        <begin position="584"/>
        <end position="743"/>
    </location>
</feature>
<evidence type="ECO:0000256" key="3">
    <source>
        <dbReference type="ARBA" id="ARBA00023134"/>
    </source>
</evidence>
<evidence type="ECO:0000256" key="4">
    <source>
        <dbReference type="SAM" id="MobiDB-lite"/>
    </source>
</evidence>
<organism evidence="6 7">
    <name type="scientific">Sparus aurata</name>
    <name type="common">Gilthead sea bream</name>
    <dbReference type="NCBI Taxonomy" id="8175"/>
    <lineage>
        <taxon>Eukaryota</taxon>
        <taxon>Metazoa</taxon>
        <taxon>Chordata</taxon>
        <taxon>Craniata</taxon>
        <taxon>Vertebrata</taxon>
        <taxon>Euteleostomi</taxon>
        <taxon>Actinopterygii</taxon>
        <taxon>Neopterygii</taxon>
        <taxon>Teleostei</taxon>
        <taxon>Neoteleostei</taxon>
        <taxon>Acanthomorphata</taxon>
        <taxon>Eupercaria</taxon>
        <taxon>Spariformes</taxon>
        <taxon>Sparidae</taxon>
        <taxon>Sparus</taxon>
    </lineage>
</organism>